<organism evidence="2 3">
    <name type="scientific">Diatraea saccharalis</name>
    <name type="common">sugarcane borer</name>
    <dbReference type="NCBI Taxonomy" id="40085"/>
    <lineage>
        <taxon>Eukaryota</taxon>
        <taxon>Metazoa</taxon>
        <taxon>Ecdysozoa</taxon>
        <taxon>Arthropoda</taxon>
        <taxon>Hexapoda</taxon>
        <taxon>Insecta</taxon>
        <taxon>Pterygota</taxon>
        <taxon>Neoptera</taxon>
        <taxon>Endopterygota</taxon>
        <taxon>Lepidoptera</taxon>
        <taxon>Glossata</taxon>
        <taxon>Ditrysia</taxon>
        <taxon>Pyraloidea</taxon>
        <taxon>Crambidae</taxon>
        <taxon>Crambinae</taxon>
        <taxon>Diatraea</taxon>
    </lineage>
</organism>
<keyword evidence="1" id="KW-0175">Coiled coil</keyword>
<evidence type="ECO:0000256" key="1">
    <source>
        <dbReference type="SAM" id="Coils"/>
    </source>
</evidence>
<reference evidence="2" key="1">
    <citation type="submission" date="2021-12" db="EMBL/GenBank/DDBJ databases">
        <authorList>
            <person name="King R."/>
        </authorList>
    </citation>
    <scope>NUCLEOTIDE SEQUENCE</scope>
</reference>
<dbReference type="AlphaFoldDB" id="A0A9N9WFE8"/>
<feature type="coiled-coil region" evidence="1">
    <location>
        <begin position="103"/>
        <end position="141"/>
    </location>
</feature>
<keyword evidence="3" id="KW-1185">Reference proteome</keyword>
<sequence length="349" mass="40032">MPCECNLVINELLCFLQNKCDVMDELSLVQICSAWYNEEEIECAKTLLCELVKIRKVIRKGDKRNQNNISDVIKTLKESEHLPTFAAKDLNRLPSVTFDHLDVSSLLKTLATLKNELLTYQTETRNSVSKLECEIKELKEKRVADCCHVLPATQNYSNDSMKGSNVVNTISNNCNLRDFSSFLTKKTPVLNFSQAVMSGKVSDPSINDSTIQDTDDQGFRLVTRKRKRPHIENYQETSNRPYFQSKNKRGTNGTTALKAAEQIIPVYISRFCNDCTETDIQNYFKENERCLFGIETLKQKKETNFKSFKILVAKKDLSIVLKEDFWPESIVFRVFKQRFNVNQGSAALT</sequence>
<evidence type="ECO:0000313" key="2">
    <source>
        <dbReference type="EMBL" id="CAG9788640.1"/>
    </source>
</evidence>
<name>A0A9N9WFE8_9NEOP</name>
<accession>A0A9N9WFE8</accession>
<reference evidence="2" key="2">
    <citation type="submission" date="2022-10" db="EMBL/GenBank/DDBJ databases">
        <authorList>
            <consortium name="ENA_rothamsted_submissions"/>
            <consortium name="culmorum"/>
            <person name="King R."/>
        </authorList>
    </citation>
    <scope>NUCLEOTIDE SEQUENCE</scope>
</reference>
<dbReference type="Proteomes" id="UP001153714">
    <property type="component" value="Chromosome 2"/>
</dbReference>
<protein>
    <submittedName>
        <fullName evidence="2">Uncharacterized protein</fullName>
    </submittedName>
</protein>
<proteinExistence type="predicted"/>
<gene>
    <name evidence="2" type="ORF">DIATSA_LOCUS6435</name>
</gene>
<dbReference type="EMBL" id="OU893333">
    <property type="protein sequence ID" value="CAG9788640.1"/>
    <property type="molecule type" value="Genomic_DNA"/>
</dbReference>
<dbReference type="OrthoDB" id="7323539at2759"/>
<evidence type="ECO:0000313" key="3">
    <source>
        <dbReference type="Proteomes" id="UP001153714"/>
    </source>
</evidence>